<evidence type="ECO:0000313" key="10">
    <source>
        <dbReference type="Proteomes" id="UP000809273"/>
    </source>
</evidence>
<reference evidence="9" key="1">
    <citation type="journal article" date="2021" name="Environ. Microbiol.">
        <title>Genomic characterization of three novel Desulfobacterota classes expand the metabolic and phylogenetic diversity of the phylum.</title>
        <authorList>
            <person name="Murphy C.L."/>
            <person name="Biggerstaff J."/>
            <person name="Eichhorn A."/>
            <person name="Ewing E."/>
            <person name="Shahan R."/>
            <person name="Soriano D."/>
            <person name="Stewart S."/>
            <person name="VanMol K."/>
            <person name="Walker R."/>
            <person name="Walters P."/>
            <person name="Elshahed M.S."/>
            <person name="Youssef N.H."/>
        </authorList>
    </citation>
    <scope>NUCLEOTIDE SEQUENCE</scope>
    <source>
        <strain evidence="9">Zod_Metabat.24</strain>
    </source>
</reference>
<keyword evidence="7 8" id="KW-0472">Membrane</keyword>
<dbReference type="SUPFAM" id="SSF144083">
    <property type="entry name" value="Magnesium transport protein CorA, transmembrane region"/>
    <property type="match status" value="1"/>
</dbReference>
<evidence type="ECO:0000256" key="4">
    <source>
        <dbReference type="ARBA" id="ARBA00022475"/>
    </source>
</evidence>
<dbReference type="EMBL" id="JAFGIX010000027">
    <property type="protein sequence ID" value="MBN1572660.1"/>
    <property type="molecule type" value="Genomic_DNA"/>
</dbReference>
<dbReference type="AlphaFoldDB" id="A0A9D8PP73"/>
<dbReference type="CDD" id="cd12828">
    <property type="entry name" value="TmCorA-like_1"/>
    <property type="match status" value="1"/>
</dbReference>
<dbReference type="GO" id="GO:0015087">
    <property type="term" value="F:cobalt ion transmembrane transporter activity"/>
    <property type="evidence" value="ECO:0007669"/>
    <property type="project" value="UniProtKB-UniRule"/>
</dbReference>
<feature type="transmembrane region" description="Helical" evidence="8">
    <location>
        <begin position="299"/>
        <end position="319"/>
    </location>
</feature>
<comment type="function">
    <text evidence="8">Mediates influx of magnesium ions.</text>
</comment>
<comment type="similarity">
    <text evidence="2 8">Belongs to the CorA metal ion transporter (MIT) (TC 1.A.35) family.</text>
</comment>
<protein>
    <recommendedName>
        <fullName evidence="8">Magnesium transport protein CorA</fullName>
    </recommendedName>
</protein>
<keyword evidence="8" id="KW-0460">Magnesium</keyword>
<proteinExistence type="inferred from homology"/>
<gene>
    <name evidence="8 9" type="primary">corA</name>
    <name evidence="9" type="ORF">JW984_05615</name>
</gene>
<dbReference type="SUPFAM" id="SSF143865">
    <property type="entry name" value="CorA soluble domain-like"/>
    <property type="match status" value="1"/>
</dbReference>
<dbReference type="Gene3D" id="3.30.460.20">
    <property type="entry name" value="CorA soluble domain-like"/>
    <property type="match status" value="1"/>
</dbReference>
<evidence type="ECO:0000256" key="7">
    <source>
        <dbReference type="ARBA" id="ARBA00023136"/>
    </source>
</evidence>
<dbReference type="PANTHER" id="PTHR46494:SF1">
    <property type="entry name" value="CORA FAMILY METAL ION TRANSPORTER (EUROFUNG)"/>
    <property type="match status" value="1"/>
</dbReference>
<comment type="subcellular location">
    <subcellularLocation>
        <location evidence="1">Cell membrane</location>
        <topology evidence="1">Multi-pass membrane protein</topology>
    </subcellularLocation>
    <subcellularLocation>
        <location evidence="8">Membrane</location>
        <topology evidence="8">Multi-pass membrane protein</topology>
    </subcellularLocation>
</comment>
<dbReference type="GO" id="GO:0005886">
    <property type="term" value="C:plasma membrane"/>
    <property type="evidence" value="ECO:0007669"/>
    <property type="project" value="UniProtKB-SubCell"/>
</dbReference>
<evidence type="ECO:0000256" key="1">
    <source>
        <dbReference type="ARBA" id="ARBA00004651"/>
    </source>
</evidence>
<dbReference type="InterPro" id="IPR004488">
    <property type="entry name" value="Mg/Co-transport_prot_CorA"/>
</dbReference>
<dbReference type="Gene3D" id="1.20.58.340">
    <property type="entry name" value="Magnesium transport protein CorA, transmembrane region"/>
    <property type="match status" value="2"/>
</dbReference>
<sequence length="357" mass="41218">MQRMSNILKKVAHKSGSPPGSLIHTGEKKVERTKISIIDYDKDDYSILDDTTIEECFKYRDKPTTTWINVSGLHDENIMEELSDRFRFHSLTLEDVMNTGQRVKLEDFEDHTLIIIKAIYFSGDGDEIIEEQLSLIFGKGFVVTFQENNYDPLSPLIDRIKSNKGFIRKMGADYLTYSIIDTVVDGYYLILQGIAEKVEYLERELIRNPDMNILNEINRLKIDTSLLYKSIWPLRAILSKFEAGGAKYISKSTAVFIRDVYDHTLQILEITQSFSEMLTGMMEIYMSSVSNKMNEIMKVLTIIATIFMPLSFIAGIYGMNFEYMPELKCKLGYFSVWGVCILVALGMLRYFRKKGWI</sequence>
<name>A0A9D8PP73_9DELT</name>
<keyword evidence="6 8" id="KW-1133">Transmembrane helix</keyword>
<keyword evidence="8" id="KW-0406">Ion transport</keyword>
<keyword evidence="4 8" id="KW-1003">Cell membrane</keyword>
<dbReference type="InterPro" id="IPR045861">
    <property type="entry name" value="CorA_cytoplasmic_dom"/>
</dbReference>
<evidence type="ECO:0000256" key="5">
    <source>
        <dbReference type="ARBA" id="ARBA00022692"/>
    </source>
</evidence>
<keyword evidence="3 8" id="KW-0813">Transport</keyword>
<dbReference type="PANTHER" id="PTHR46494">
    <property type="entry name" value="CORA FAMILY METAL ION TRANSPORTER (EUROFUNG)"/>
    <property type="match status" value="1"/>
</dbReference>
<evidence type="ECO:0000313" key="9">
    <source>
        <dbReference type="EMBL" id="MBN1572660.1"/>
    </source>
</evidence>
<reference evidence="9" key="2">
    <citation type="submission" date="2021-01" db="EMBL/GenBank/DDBJ databases">
        <authorList>
            <person name="Hahn C.R."/>
            <person name="Youssef N.H."/>
            <person name="Elshahed M."/>
        </authorList>
    </citation>
    <scope>NUCLEOTIDE SEQUENCE</scope>
    <source>
        <strain evidence="9">Zod_Metabat.24</strain>
    </source>
</reference>
<evidence type="ECO:0000256" key="6">
    <source>
        <dbReference type="ARBA" id="ARBA00022989"/>
    </source>
</evidence>
<dbReference type="InterPro" id="IPR045863">
    <property type="entry name" value="CorA_TM1_TM2"/>
</dbReference>
<dbReference type="GO" id="GO:0015095">
    <property type="term" value="F:magnesium ion transmembrane transporter activity"/>
    <property type="evidence" value="ECO:0007669"/>
    <property type="project" value="UniProtKB-UniRule"/>
</dbReference>
<feature type="transmembrane region" description="Helical" evidence="8">
    <location>
        <begin position="331"/>
        <end position="351"/>
    </location>
</feature>
<organism evidence="9 10">
    <name type="scientific">Candidatus Zymogenus saltonus</name>
    <dbReference type="NCBI Taxonomy" id="2844893"/>
    <lineage>
        <taxon>Bacteria</taxon>
        <taxon>Deltaproteobacteria</taxon>
        <taxon>Candidatus Zymogenia</taxon>
        <taxon>Candidatus Zymogeniales</taxon>
        <taxon>Candidatus Zymogenaceae</taxon>
        <taxon>Candidatus Zymogenus</taxon>
    </lineage>
</organism>
<evidence type="ECO:0000256" key="2">
    <source>
        <dbReference type="ARBA" id="ARBA00009765"/>
    </source>
</evidence>
<comment type="caution">
    <text evidence="9">The sequence shown here is derived from an EMBL/GenBank/DDBJ whole genome shotgun (WGS) entry which is preliminary data.</text>
</comment>
<dbReference type="NCBIfam" id="TIGR00383">
    <property type="entry name" value="corA"/>
    <property type="match status" value="1"/>
</dbReference>
<keyword evidence="5 8" id="KW-0812">Transmembrane</keyword>
<dbReference type="GO" id="GO:0000287">
    <property type="term" value="F:magnesium ion binding"/>
    <property type="evidence" value="ECO:0007669"/>
    <property type="project" value="TreeGrafter"/>
</dbReference>
<dbReference type="GO" id="GO:0050897">
    <property type="term" value="F:cobalt ion binding"/>
    <property type="evidence" value="ECO:0007669"/>
    <property type="project" value="TreeGrafter"/>
</dbReference>
<dbReference type="Proteomes" id="UP000809273">
    <property type="component" value="Unassembled WGS sequence"/>
</dbReference>
<accession>A0A9D8PP73</accession>
<evidence type="ECO:0000256" key="3">
    <source>
        <dbReference type="ARBA" id="ARBA00022448"/>
    </source>
</evidence>
<dbReference type="InterPro" id="IPR002523">
    <property type="entry name" value="MgTranspt_CorA/ZnTranspt_ZntB"/>
</dbReference>
<dbReference type="FunFam" id="1.20.58.340:FF:000012">
    <property type="entry name" value="Magnesium transport protein CorA"/>
    <property type="match status" value="1"/>
</dbReference>
<dbReference type="Pfam" id="PF01544">
    <property type="entry name" value="CorA"/>
    <property type="match status" value="1"/>
</dbReference>
<evidence type="ECO:0000256" key="8">
    <source>
        <dbReference type="RuleBase" id="RU362010"/>
    </source>
</evidence>